<keyword evidence="2" id="KW-0560">Oxidoreductase</keyword>
<dbReference type="SUPFAM" id="SSF49482">
    <property type="entry name" value="Aromatic compound dioxygenase"/>
    <property type="match status" value="1"/>
</dbReference>
<proteinExistence type="predicted"/>
<reference evidence="3" key="1">
    <citation type="submission" date="2010-04" db="EMBL/GenBank/DDBJ databases">
        <title>Complete genome sequence of Nitrosococcus halophilus Nc4, a salt-adapted, aerobic obligate ammonia-oxidizing sulfur purple bacterium.</title>
        <authorList>
            <consortium name="US DOE Joint Genome Institute"/>
            <person name="Campbell M.A."/>
            <person name="Malfatti S.A."/>
            <person name="Chain P.S.G."/>
            <person name="Heidelberg J.F."/>
            <person name="Ward B.B."/>
            <person name="Klotz M.G."/>
        </authorList>
    </citation>
    <scope>NUCLEOTIDE SEQUENCE [LARGE SCALE GENOMIC DNA]</scope>
    <source>
        <strain evidence="3">Nc4</strain>
    </source>
</reference>
<dbReference type="AlphaFoldDB" id="D5C2Z3"/>
<dbReference type="RefSeq" id="WP_013032770.1">
    <property type="nucleotide sequence ID" value="NC_013960.1"/>
</dbReference>
<dbReference type="GO" id="GO:0008199">
    <property type="term" value="F:ferric iron binding"/>
    <property type="evidence" value="ECO:0007669"/>
    <property type="project" value="InterPro"/>
</dbReference>
<dbReference type="CDD" id="cd03457">
    <property type="entry name" value="intradiol_dioxygenase_like"/>
    <property type="match status" value="1"/>
</dbReference>
<sequence length="246" mass="27469">MKRNFGNKMGVGRHLSRREMLLLTGVTAASLVMGRHVRGQSTPGMPTCVVRPQQTEGPYFVDEKLNRSDIRFEPSDHAMKEGVPLRLVFRISRIEGSACTPLSGAMVDVWQCDALGVYSDVQDINGLFDTRGKKFLRGYQITDASGKVEFVTIYPGWYPGRTVHIHFKIRTDPTSPRGHEFTSQLYFDDSLTDRVHAQAPYATRGQRTLRNADDRIFQGGGNELILPLAKEAAGYVGTFDIGLQMT</sequence>
<dbReference type="EMBL" id="CP001798">
    <property type="protein sequence ID" value="ADE14885.1"/>
    <property type="molecule type" value="Genomic_DNA"/>
</dbReference>
<evidence type="ECO:0000313" key="2">
    <source>
        <dbReference type="EMBL" id="ADE14885.1"/>
    </source>
</evidence>
<keyword evidence="2" id="KW-0223">Dioxygenase</keyword>
<dbReference type="GO" id="GO:0016702">
    <property type="term" value="F:oxidoreductase activity, acting on single donors with incorporation of molecular oxygen, incorporation of two atoms of oxygen"/>
    <property type="evidence" value="ECO:0007669"/>
    <property type="project" value="InterPro"/>
</dbReference>
<dbReference type="PANTHER" id="PTHR34315">
    <property type="match status" value="1"/>
</dbReference>
<name>D5C2Z3_NITHN</name>
<dbReference type="PANTHER" id="PTHR34315:SF1">
    <property type="entry name" value="INTRADIOL RING-CLEAVAGE DIOXYGENASES DOMAIN-CONTAINING PROTEIN-RELATED"/>
    <property type="match status" value="1"/>
</dbReference>
<dbReference type="OrthoDB" id="9805815at2"/>
<evidence type="ECO:0000313" key="3">
    <source>
        <dbReference type="Proteomes" id="UP000001844"/>
    </source>
</evidence>
<evidence type="ECO:0000259" key="1">
    <source>
        <dbReference type="Pfam" id="PF00775"/>
    </source>
</evidence>
<dbReference type="STRING" id="472759.Nhal_1764"/>
<dbReference type="InterPro" id="IPR015889">
    <property type="entry name" value="Intradiol_dOase_core"/>
</dbReference>
<dbReference type="eggNOG" id="COG3485">
    <property type="taxonomic scope" value="Bacteria"/>
</dbReference>
<accession>D5C2Z3</accession>
<keyword evidence="3" id="KW-1185">Reference proteome</keyword>
<dbReference type="HOGENOM" id="CLU_027719_2_1_6"/>
<gene>
    <name evidence="2" type="ordered locus">Nhal_1764</name>
</gene>
<feature type="domain" description="Intradiol ring-cleavage dioxygenases" evidence="1">
    <location>
        <begin position="56"/>
        <end position="188"/>
    </location>
</feature>
<dbReference type="Gene3D" id="2.60.130.10">
    <property type="entry name" value="Aromatic compound dioxygenase"/>
    <property type="match status" value="1"/>
</dbReference>
<dbReference type="KEGG" id="nhl:Nhal_1764"/>
<dbReference type="Proteomes" id="UP000001844">
    <property type="component" value="Chromosome"/>
</dbReference>
<dbReference type="InterPro" id="IPR000627">
    <property type="entry name" value="Intradiol_dOase_C"/>
</dbReference>
<protein>
    <submittedName>
        <fullName evidence="2">Intradiol ring-cleavage dioxygenase</fullName>
    </submittedName>
</protein>
<dbReference type="Pfam" id="PF00775">
    <property type="entry name" value="Dioxygenase_C"/>
    <property type="match status" value="1"/>
</dbReference>
<organism evidence="2 3">
    <name type="scientific">Nitrosococcus halophilus (strain Nc4)</name>
    <dbReference type="NCBI Taxonomy" id="472759"/>
    <lineage>
        <taxon>Bacteria</taxon>
        <taxon>Pseudomonadati</taxon>
        <taxon>Pseudomonadota</taxon>
        <taxon>Gammaproteobacteria</taxon>
        <taxon>Chromatiales</taxon>
        <taxon>Chromatiaceae</taxon>
        <taxon>Nitrosococcus</taxon>
    </lineage>
</organism>